<feature type="domain" description="Glucosamine inositolphosphorylceramide transferase 1 N-terminal" evidence="1">
    <location>
        <begin position="310"/>
        <end position="518"/>
    </location>
</feature>
<dbReference type="Proteomes" id="UP001320831">
    <property type="component" value="Unassembled WGS sequence"/>
</dbReference>
<comment type="caution">
    <text evidence="2">The sequence shown here is derived from an EMBL/GenBank/DDBJ whole genome shotgun (WGS) entry which is preliminary data.</text>
</comment>
<gene>
    <name evidence="2" type="ORF">N5A92_11070</name>
</gene>
<organism evidence="2 3">
    <name type="scientific">Chelativorans salis</name>
    <dbReference type="NCBI Taxonomy" id="2978478"/>
    <lineage>
        <taxon>Bacteria</taxon>
        <taxon>Pseudomonadati</taxon>
        <taxon>Pseudomonadota</taxon>
        <taxon>Alphaproteobacteria</taxon>
        <taxon>Hyphomicrobiales</taxon>
        <taxon>Phyllobacteriaceae</taxon>
        <taxon>Chelativorans</taxon>
    </lineage>
</organism>
<dbReference type="RefSeq" id="WP_260902625.1">
    <property type="nucleotide sequence ID" value="NZ_JAOCZP010000003.1"/>
</dbReference>
<evidence type="ECO:0000259" key="1">
    <source>
        <dbReference type="Pfam" id="PF24793"/>
    </source>
</evidence>
<evidence type="ECO:0000313" key="2">
    <source>
        <dbReference type="EMBL" id="MCT7375572.1"/>
    </source>
</evidence>
<evidence type="ECO:0000313" key="3">
    <source>
        <dbReference type="Proteomes" id="UP001320831"/>
    </source>
</evidence>
<protein>
    <recommendedName>
        <fullName evidence="1">Glucosamine inositolphosphorylceramide transferase 1 N-terminal domain-containing protein</fullName>
    </recommendedName>
</protein>
<keyword evidence="3" id="KW-1185">Reference proteome</keyword>
<dbReference type="InterPro" id="IPR056442">
    <property type="entry name" value="GINT1_N"/>
</dbReference>
<proteinExistence type="predicted"/>
<reference evidence="2 3" key="1">
    <citation type="submission" date="2022-09" db="EMBL/GenBank/DDBJ databases">
        <title>Chelativorans salina sp. nov., a novel slightly halophilic bacterium isolated from a saline lake sediment enrichment.</title>
        <authorList>
            <person name="Gao L."/>
            <person name="Fang B.-Z."/>
            <person name="Li W.-J."/>
        </authorList>
    </citation>
    <scope>NUCLEOTIDE SEQUENCE [LARGE SCALE GENOMIC DNA]</scope>
    <source>
        <strain evidence="2 3">EGI FJ00035</strain>
    </source>
</reference>
<dbReference type="SUPFAM" id="SSF75005">
    <property type="entry name" value="Arabinanase/levansucrase/invertase"/>
    <property type="match status" value="1"/>
</dbReference>
<dbReference type="EMBL" id="JAOCZP010000003">
    <property type="protein sequence ID" value="MCT7375572.1"/>
    <property type="molecule type" value="Genomic_DNA"/>
</dbReference>
<dbReference type="Pfam" id="PF24793">
    <property type="entry name" value="GINT1_N"/>
    <property type="match status" value="1"/>
</dbReference>
<sequence length="548" mass="61017">MRFNGKVYVQPVLEWTGKSNRPPLRIGILVGSESFENWELQLFDRLFADPRFDLKAVLIHPGGYGQRSTTPLLGLVAKVDRLLFARQPAYRPSYFDDIRQRTEFIRLDEADRAYTNGSPALERLRLDLVLRTIPRGLPDAFVATLPFGEWALTFADLRSRTADWCGFAEVVAGSPTMQIGLNVNHGGGKPFGQIASAAFNPKFSAARNSAFLKEKAVILLMRELRRLADTGSLTLGHGTASTDPAGPPDTAEVARYVVGLARAATSRATRELRRKAGIETAVWTLFSGAGSVERFDPHLAVELPPAKDSIKADPFLFRHGGDCYVFYENYAVGDHKAHIAVGRLKGDGIEPLGPAIESTSHLSFPFVFRNGKGIFMMPETHQEKRIEIWRCTDFPLKWELYATALDGYSAADSTLFRRKGKWWLLSNLSDHHAYEDHCSELHAFEVDGPRLSRIVPHARNPVVIGSTVARNAGRVFASHGRLFRPSQNNAYGIYGYGLNIMEIQELSREVYRETCIRTIIPDFKPGLAGCHHFDAAGGRYILDARLSS</sequence>
<dbReference type="InterPro" id="IPR023296">
    <property type="entry name" value="Glyco_hydro_beta-prop_sf"/>
</dbReference>
<name>A0ABT2LMA4_9HYPH</name>
<accession>A0ABT2LMA4</accession>